<feature type="short sequence motif" description="GXSXG" evidence="4">
    <location>
        <begin position="40"/>
        <end position="44"/>
    </location>
</feature>
<dbReference type="PROSITE" id="PS51635">
    <property type="entry name" value="PNPLA"/>
    <property type="match status" value="1"/>
</dbReference>
<dbReference type="EMBL" id="JAUSQM010000001">
    <property type="protein sequence ID" value="MDP9822299.1"/>
    <property type="molecule type" value="Genomic_DNA"/>
</dbReference>
<name>A0ABT9NQ47_9ACTN</name>
<evidence type="ECO:0000256" key="4">
    <source>
        <dbReference type="PROSITE-ProRule" id="PRU01161"/>
    </source>
</evidence>
<feature type="active site" description="Proton acceptor" evidence="4">
    <location>
        <position position="191"/>
    </location>
</feature>
<dbReference type="Gene3D" id="3.40.1090.10">
    <property type="entry name" value="Cytosolic phospholipase A2 catalytic domain"/>
    <property type="match status" value="2"/>
</dbReference>
<keyword evidence="1 4" id="KW-0378">Hydrolase</keyword>
<accession>A0ABT9NQ47</accession>
<dbReference type="InterPro" id="IPR016035">
    <property type="entry name" value="Acyl_Trfase/lysoPLipase"/>
</dbReference>
<dbReference type="PANTHER" id="PTHR14226:SF57">
    <property type="entry name" value="BLR7027 PROTEIN"/>
    <property type="match status" value="1"/>
</dbReference>
<evidence type="ECO:0000256" key="1">
    <source>
        <dbReference type="ARBA" id="ARBA00022801"/>
    </source>
</evidence>
<proteinExistence type="predicted"/>
<keyword evidence="3 4" id="KW-0443">Lipid metabolism</keyword>
<feature type="active site" description="Nucleophile" evidence="4">
    <location>
        <position position="42"/>
    </location>
</feature>
<organism evidence="6 7">
    <name type="scientific">Nocardioides massiliensis</name>
    <dbReference type="NCBI Taxonomy" id="1325935"/>
    <lineage>
        <taxon>Bacteria</taxon>
        <taxon>Bacillati</taxon>
        <taxon>Actinomycetota</taxon>
        <taxon>Actinomycetes</taxon>
        <taxon>Propionibacteriales</taxon>
        <taxon>Nocardioidaceae</taxon>
        <taxon>Nocardioides</taxon>
    </lineage>
</organism>
<evidence type="ECO:0000256" key="3">
    <source>
        <dbReference type="ARBA" id="ARBA00023098"/>
    </source>
</evidence>
<dbReference type="InterPro" id="IPR002641">
    <property type="entry name" value="PNPLA_dom"/>
</dbReference>
<dbReference type="SUPFAM" id="SSF52151">
    <property type="entry name" value="FabD/lysophospholipase-like"/>
    <property type="match status" value="1"/>
</dbReference>
<feature type="domain" description="PNPLA" evidence="5">
    <location>
        <begin position="5"/>
        <end position="204"/>
    </location>
</feature>
<evidence type="ECO:0000259" key="5">
    <source>
        <dbReference type="PROSITE" id="PS51635"/>
    </source>
</evidence>
<dbReference type="Proteomes" id="UP001240447">
    <property type="component" value="Unassembled WGS sequence"/>
</dbReference>
<dbReference type="Pfam" id="PF01734">
    <property type="entry name" value="Patatin"/>
    <property type="match status" value="1"/>
</dbReference>
<feature type="short sequence motif" description="GXGXXG" evidence="4">
    <location>
        <begin position="9"/>
        <end position="14"/>
    </location>
</feature>
<protein>
    <submittedName>
        <fullName evidence="6">NTE family protein</fullName>
    </submittedName>
</protein>
<dbReference type="RefSeq" id="WP_068122172.1">
    <property type="nucleotide sequence ID" value="NZ_CCXJ01000494.1"/>
</dbReference>
<evidence type="ECO:0000313" key="6">
    <source>
        <dbReference type="EMBL" id="MDP9822299.1"/>
    </source>
</evidence>
<dbReference type="PANTHER" id="PTHR14226">
    <property type="entry name" value="NEUROPATHY TARGET ESTERASE/SWISS CHEESE D.MELANOGASTER"/>
    <property type="match status" value="1"/>
</dbReference>
<keyword evidence="7" id="KW-1185">Reference proteome</keyword>
<sequence>MTRGLVLGGGGITGIAWMTGLVAGLAEAGVDVRTAEMVVGTSAGSVVGAQLRSGTPVEELYAYQASPYVAKPGEQVASISPSVLARYAVAFLRGRGDSRRMCRALGAYAVAQTRAGRTPTLEERYAAIRERLPSLEWPAEPLVATAVDVATGELRGLDAASGVSLLEAVAASCAVPGVYPPVPLEGRDHVDGGARSYVNADLARDCERVLVLAPVDRAIGPMRRASEQLAGVRHEVVRPDARSRAAIGRNVLDPARRSISAEAGRAQAADVAERVRALWSD</sequence>
<feature type="short sequence motif" description="DGA/G" evidence="4">
    <location>
        <begin position="191"/>
        <end position="193"/>
    </location>
</feature>
<reference evidence="6 7" key="1">
    <citation type="submission" date="2023-07" db="EMBL/GenBank/DDBJ databases">
        <title>Sequencing the genomes of 1000 actinobacteria strains.</title>
        <authorList>
            <person name="Klenk H.-P."/>
        </authorList>
    </citation>
    <scope>NUCLEOTIDE SEQUENCE [LARGE SCALE GENOMIC DNA]</scope>
    <source>
        <strain evidence="6 7">GD13</strain>
    </source>
</reference>
<gene>
    <name evidence="6" type="ORF">J2S59_002108</name>
</gene>
<evidence type="ECO:0000313" key="7">
    <source>
        <dbReference type="Proteomes" id="UP001240447"/>
    </source>
</evidence>
<comment type="caution">
    <text evidence="6">The sequence shown here is derived from an EMBL/GenBank/DDBJ whole genome shotgun (WGS) entry which is preliminary data.</text>
</comment>
<dbReference type="InterPro" id="IPR050301">
    <property type="entry name" value="NTE"/>
</dbReference>
<keyword evidence="2 4" id="KW-0442">Lipid degradation</keyword>
<evidence type="ECO:0000256" key="2">
    <source>
        <dbReference type="ARBA" id="ARBA00022963"/>
    </source>
</evidence>